<feature type="compositionally biased region" description="Low complexity" evidence="1">
    <location>
        <begin position="48"/>
        <end position="58"/>
    </location>
</feature>
<name>X1AN22_9ZZZZ</name>
<evidence type="ECO:0000313" key="2">
    <source>
        <dbReference type="EMBL" id="GAG70832.1"/>
    </source>
</evidence>
<accession>X1AN22</accession>
<comment type="caution">
    <text evidence="2">The sequence shown here is derived from an EMBL/GenBank/DDBJ whole genome shotgun (WGS) entry which is preliminary data.</text>
</comment>
<feature type="region of interest" description="Disordered" evidence="1">
    <location>
        <begin position="22"/>
        <end position="58"/>
    </location>
</feature>
<protein>
    <submittedName>
        <fullName evidence="2">Uncharacterized protein</fullName>
    </submittedName>
</protein>
<reference evidence="2" key="1">
    <citation type="journal article" date="2014" name="Front. Microbiol.">
        <title>High frequency of phylogenetically diverse reductive dehalogenase-homologous genes in deep subseafloor sedimentary metagenomes.</title>
        <authorList>
            <person name="Kawai M."/>
            <person name="Futagami T."/>
            <person name="Toyoda A."/>
            <person name="Takaki Y."/>
            <person name="Nishi S."/>
            <person name="Hori S."/>
            <person name="Arai W."/>
            <person name="Tsubouchi T."/>
            <person name="Morono Y."/>
            <person name="Uchiyama I."/>
            <person name="Ito T."/>
            <person name="Fujiyama A."/>
            <person name="Inagaki F."/>
            <person name="Takami H."/>
        </authorList>
    </citation>
    <scope>NUCLEOTIDE SEQUENCE</scope>
    <source>
        <strain evidence="2">Expedition CK06-06</strain>
    </source>
</reference>
<gene>
    <name evidence="2" type="ORF">S01H4_18579</name>
</gene>
<sequence>MANKNFPTSLFDERLRLTPFDIGDTNSTDVSVGDTGFVGEPNPDYDPDYISPDDSIPF</sequence>
<evidence type="ECO:0000256" key="1">
    <source>
        <dbReference type="SAM" id="MobiDB-lite"/>
    </source>
</evidence>
<proteinExistence type="predicted"/>
<dbReference type="AlphaFoldDB" id="X1AN22"/>
<organism evidence="2">
    <name type="scientific">marine sediment metagenome</name>
    <dbReference type="NCBI Taxonomy" id="412755"/>
    <lineage>
        <taxon>unclassified sequences</taxon>
        <taxon>metagenomes</taxon>
        <taxon>ecological metagenomes</taxon>
    </lineage>
</organism>
<dbReference type="EMBL" id="BART01008245">
    <property type="protein sequence ID" value="GAG70832.1"/>
    <property type="molecule type" value="Genomic_DNA"/>
</dbReference>